<sequence length="75" mass="8858">MKNENEQNLFDLIPKPKNVKDKKLPEGIVLKSKYLWCPYCSMPVIFQKDKKLGVKKCPSCSITERDFWVKKVNRI</sequence>
<dbReference type="EMBL" id="SLYC01000046">
    <property type="protein sequence ID" value="TCP97367.1"/>
    <property type="molecule type" value="Genomic_DNA"/>
</dbReference>
<evidence type="ECO:0000313" key="1">
    <source>
        <dbReference type="EMBL" id="TCP97367.1"/>
    </source>
</evidence>
<protein>
    <submittedName>
        <fullName evidence="1">Uncharacterized protein</fullName>
    </submittedName>
</protein>
<evidence type="ECO:0000313" key="2">
    <source>
        <dbReference type="Proteomes" id="UP000295504"/>
    </source>
</evidence>
<dbReference type="AlphaFoldDB" id="A0A4R2T338"/>
<gene>
    <name evidence="1" type="ORF">EDD79_10468</name>
</gene>
<comment type="caution">
    <text evidence="1">The sequence shown here is derived from an EMBL/GenBank/DDBJ whole genome shotgun (WGS) entry which is preliminary data.</text>
</comment>
<dbReference type="RefSeq" id="WP_132849479.1">
    <property type="nucleotide sequence ID" value="NZ_CP058648.1"/>
</dbReference>
<proteinExistence type="predicted"/>
<keyword evidence="2" id="KW-1185">Reference proteome</keyword>
<reference evidence="1 2" key="1">
    <citation type="submission" date="2019-03" db="EMBL/GenBank/DDBJ databases">
        <title>Genomic Encyclopedia of Type Strains, Phase IV (KMG-IV): sequencing the most valuable type-strain genomes for metagenomic binning, comparative biology and taxonomic classification.</title>
        <authorList>
            <person name="Goeker M."/>
        </authorList>
    </citation>
    <scope>NUCLEOTIDE SEQUENCE [LARGE SCALE GENOMIC DNA]</scope>
    <source>
        <strain evidence="1 2">DSM 100013</strain>
    </source>
</reference>
<dbReference type="OrthoDB" id="1957339at2"/>
<dbReference type="Proteomes" id="UP000295504">
    <property type="component" value="Unassembled WGS sequence"/>
</dbReference>
<accession>A0A4R2T338</accession>
<name>A0A4R2T338_9FIRM</name>
<organism evidence="1 2">
    <name type="scientific">Serpentinicella alkaliphila</name>
    <dbReference type="NCBI Taxonomy" id="1734049"/>
    <lineage>
        <taxon>Bacteria</taxon>
        <taxon>Bacillati</taxon>
        <taxon>Bacillota</taxon>
        <taxon>Clostridia</taxon>
        <taxon>Peptostreptococcales</taxon>
        <taxon>Natronincolaceae</taxon>
        <taxon>Serpentinicella</taxon>
    </lineage>
</organism>